<comment type="caution">
    <text evidence="1">The sequence shown here is derived from an EMBL/GenBank/DDBJ whole genome shotgun (WGS) entry which is preliminary data.</text>
</comment>
<dbReference type="SUPFAM" id="SSF48452">
    <property type="entry name" value="TPR-like"/>
    <property type="match status" value="1"/>
</dbReference>
<keyword evidence="2" id="KW-1185">Reference proteome</keyword>
<organism evidence="1 2">
    <name type="scientific">Capnocytophaga felis</name>
    <dbReference type="NCBI Taxonomy" id="2267611"/>
    <lineage>
        <taxon>Bacteria</taxon>
        <taxon>Pseudomonadati</taxon>
        <taxon>Bacteroidota</taxon>
        <taxon>Flavobacteriia</taxon>
        <taxon>Flavobacteriales</taxon>
        <taxon>Flavobacteriaceae</taxon>
        <taxon>Capnocytophaga</taxon>
    </lineage>
</organism>
<accession>A0A5M4BCW4</accession>
<sequence>MSKLISFLLISFFGMISCNQNRNKSQQQITTNKEYSDILKSVEELQSINIDTLYNRIFYKITQTDSIDILYHPCDASINTIKITKDFIYEDMGQEATKMYYSKVDKRKDTIFFINSTNEQYKFLPINIKKGYWIIDDKIFVDSLEVNNMVEFWEPYKECWGDEAFEMSLSVIKQEQTNPIGYLNLGDLYWEKGDYSKAKEAYFNYIVYMKLSKKEKKVLKYVRERLDKN</sequence>
<name>A0A5M4BCW4_9FLAO</name>
<dbReference type="OrthoDB" id="696955at2"/>
<protein>
    <recommendedName>
        <fullName evidence="3">Tetratricopeptide repeat protein</fullName>
    </recommendedName>
</protein>
<dbReference type="PROSITE" id="PS51257">
    <property type="entry name" value="PROKAR_LIPOPROTEIN"/>
    <property type="match status" value="1"/>
</dbReference>
<gene>
    <name evidence="1" type="ORF">RCZ01_23970</name>
</gene>
<dbReference type="Gene3D" id="1.25.40.10">
    <property type="entry name" value="Tetratricopeptide repeat domain"/>
    <property type="match status" value="1"/>
</dbReference>
<evidence type="ECO:0000313" key="2">
    <source>
        <dbReference type="Proteomes" id="UP000398217"/>
    </source>
</evidence>
<evidence type="ECO:0008006" key="3">
    <source>
        <dbReference type="Google" id="ProtNLM"/>
    </source>
</evidence>
<dbReference type="Proteomes" id="UP000398217">
    <property type="component" value="Unassembled WGS sequence"/>
</dbReference>
<reference evidence="2" key="1">
    <citation type="journal article" date="2020" name="Int. J. Syst. Evol. Microbiol.">
        <title>Capnocytophaga felis sp. nov. isolated from the feline oral cavity.</title>
        <authorList>
            <person name="Suzuki M."/>
            <person name="Umeda K."/>
            <person name="Kimura M."/>
            <person name="Imaoka K."/>
            <person name="Morikawa S."/>
            <person name="Maeda K."/>
        </authorList>
    </citation>
    <scope>NUCLEOTIDE SEQUENCE [LARGE SCALE GENOMIC DNA]</scope>
    <source>
        <strain evidence="2">KC07070</strain>
    </source>
</reference>
<dbReference type="AlphaFoldDB" id="A0A5M4BCW4"/>
<proteinExistence type="predicted"/>
<dbReference type="InterPro" id="IPR011990">
    <property type="entry name" value="TPR-like_helical_dom_sf"/>
</dbReference>
<evidence type="ECO:0000313" key="1">
    <source>
        <dbReference type="EMBL" id="GET47095.1"/>
    </source>
</evidence>
<dbReference type="RefSeq" id="WP_155285705.1">
    <property type="nucleotide sequence ID" value="NZ_BLBC01000024.1"/>
</dbReference>
<dbReference type="EMBL" id="BLBC01000024">
    <property type="protein sequence ID" value="GET47095.1"/>
    <property type="molecule type" value="Genomic_DNA"/>
</dbReference>